<sequence>MSKKHNPHIGSSLNEFLKEEGIFEELQTQAIKEVVAWQLSEAMKERSLSKAGMAKLLHTSRTQVDRLLDPASDVTLSSLQRAAALVGRQVRLELV</sequence>
<evidence type="ECO:0000313" key="1">
    <source>
        <dbReference type="EMBL" id="OXC78655.1"/>
    </source>
</evidence>
<dbReference type="OrthoDB" id="9809434at2"/>
<name>A0A226X593_CABSO</name>
<reference evidence="2" key="1">
    <citation type="submission" date="2017-01" db="EMBL/GenBank/DDBJ databases">
        <title>Genome Analysis of Deinococcus marmoris KOPRI26562.</title>
        <authorList>
            <person name="Kim J.H."/>
            <person name="Oh H.-M."/>
        </authorList>
    </citation>
    <scope>NUCLEOTIDE SEQUENCE [LARGE SCALE GENOMIC DNA]</scope>
    <source>
        <strain evidence="2">PAMC 26633</strain>
    </source>
</reference>
<evidence type="ECO:0000313" key="2">
    <source>
        <dbReference type="Proteomes" id="UP000214720"/>
    </source>
</evidence>
<dbReference type="AlphaFoldDB" id="A0A226X593"/>
<dbReference type="GO" id="GO:0003677">
    <property type="term" value="F:DNA binding"/>
    <property type="evidence" value="ECO:0007669"/>
    <property type="project" value="InterPro"/>
</dbReference>
<dbReference type="Proteomes" id="UP000214720">
    <property type="component" value="Unassembled WGS sequence"/>
</dbReference>
<gene>
    <name evidence="1" type="ORF">BSU04_11025</name>
</gene>
<comment type="caution">
    <text evidence="1">The sequence shown here is derived from an EMBL/GenBank/DDBJ whole genome shotgun (WGS) entry which is preliminary data.</text>
</comment>
<protein>
    <submittedName>
        <fullName evidence="1">Uncharacterized protein</fullName>
    </submittedName>
</protein>
<dbReference type="RefSeq" id="WP_089160546.1">
    <property type="nucleotide sequence ID" value="NZ_MTHB01000057.1"/>
</dbReference>
<accession>A0A226X593</accession>
<dbReference type="InterPro" id="IPR010982">
    <property type="entry name" value="Lambda_DNA-bd_dom_sf"/>
</dbReference>
<organism evidence="1 2">
    <name type="scientific">Caballeronia sordidicola</name>
    <name type="common">Burkholderia sordidicola</name>
    <dbReference type="NCBI Taxonomy" id="196367"/>
    <lineage>
        <taxon>Bacteria</taxon>
        <taxon>Pseudomonadati</taxon>
        <taxon>Pseudomonadota</taxon>
        <taxon>Betaproteobacteria</taxon>
        <taxon>Burkholderiales</taxon>
        <taxon>Burkholderiaceae</taxon>
        <taxon>Caballeronia</taxon>
    </lineage>
</organism>
<dbReference type="SUPFAM" id="SSF47413">
    <property type="entry name" value="lambda repressor-like DNA-binding domains"/>
    <property type="match status" value="1"/>
</dbReference>
<proteinExistence type="predicted"/>
<dbReference type="EMBL" id="MTHB01000057">
    <property type="protein sequence ID" value="OXC78655.1"/>
    <property type="molecule type" value="Genomic_DNA"/>
</dbReference>
<dbReference type="Gene3D" id="1.10.260.40">
    <property type="entry name" value="lambda repressor-like DNA-binding domains"/>
    <property type="match status" value="1"/>
</dbReference>